<dbReference type="STRING" id="145388.A0A0D2MCD4"/>
<reference evidence="3 4" key="1">
    <citation type="journal article" date="2013" name="BMC Genomics">
        <title>Reconstruction of the lipid metabolism for the microalga Monoraphidium neglectum from its genome sequence reveals characteristics suitable for biofuel production.</title>
        <authorList>
            <person name="Bogen C."/>
            <person name="Al-Dilaimi A."/>
            <person name="Albersmeier A."/>
            <person name="Wichmann J."/>
            <person name="Grundmann M."/>
            <person name="Rupp O."/>
            <person name="Lauersen K.J."/>
            <person name="Blifernez-Klassen O."/>
            <person name="Kalinowski J."/>
            <person name="Goesmann A."/>
            <person name="Mussgnug J.H."/>
            <person name="Kruse O."/>
        </authorList>
    </citation>
    <scope>NUCLEOTIDE SEQUENCE [LARGE SCALE GENOMIC DNA]</scope>
    <source>
        <strain evidence="3 4">SAG 48.87</strain>
    </source>
</reference>
<dbReference type="PANTHER" id="PTHR30005:SF0">
    <property type="entry name" value="RETROGRADE REGULATION PROTEIN 2"/>
    <property type="match status" value="1"/>
</dbReference>
<dbReference type="EMBL" id="KK102169">
    <property type="protein sequence ID" value="KIY98486.1"/>
    <property type="molecule type" value="Genomic_DNA"/>
</dbReference>
<proteinExistence type="predicted"/>
<gene>
    <name evidence="3" type="ORF">MNEG_9473</name>
</gene>
<feature type="domain" description="Ppx/GppA phosphatase N-terminal" evidence="2">
    <location>
        <begin position="104"/>
        <end position="348"/>
    </location>
</feature>
<dbReference type="OrthoDB" id="550944at2759"/>
<keyword evidence="4" id="KW-1185">Reference proteome</keyword>
<dbReference type="GeneID" id="25742348"/>
<dbReference type="Pfam" id="PF02541">
    <property type="entry name" value="Ppx-GppA"/>
    <property type="match status" value="1"/>
</dbReference>
<dbReference type="GO" id="GO:0006357">
    <property type="term" value="P:regulation of transcription by RNA polymerase II"/>
    <property type="evidence" value="ECO:0007669"/>
    <property type="project" value="TreeGrafter"/>
</dbReference>
<name>A0A0D2MCD4_9CHLO</name>
<evidence type="ECO:0000313" key="3">
    <source>
        <dbReference type="EMBL" id="KIY98486.1"/>
    </source>
</evidence>
<organism evidence="3 4">
    <name type="scientific">Monoraphidium neglectum</name>
    <dbReference type="NCBI Taxonomy" id="145388"/>
    <lineage>
        <taxon>Eukaryota</taxon>
        <taxon>Viridiplantae</taxon>
        <taxon>Chlorophyta</taxon>
        <taxon>core chlorophytes</taxon>
        <taxon>Chlorophyceae</taxon>
        <taxon>CS clade</taxon>
        <taxon>Sphaeropleales</taxon>
        <taxon>Selenastraceae</taxon>
        <taxon>Monoraphidium</taxon>
    </lineage>
</organism>
<dbReference type="InterPro" id="IPR050273">
    <property type="entry name" value="GppA/Ppx_hydrolase"/>
</dbReference>
<evidence type="ECO:0000313" key="4">
    <source>
        <dbReference type="Proteomes" id="UP000054498"/>
    </source>
</evidence>
<dbReference type="SUPFAM" id="SSF53067">
    <property type="entry name" value="Actin-like ATPase domain"/>
    <property type="match status" value="2"/>
</dbReference>
<dbReference type="AlphaFoldDB" id="A0A0D2MCD4"/>
<feature type="region of interest" description="Disordered" evidence="1">
    <location>
        <begin position="1"/>
        <end position="40"/>
    </location>
</feature>
<dbReference type="InterPro" id="IPR043129">
    <property type="entry name" value="ATPase_NBD"/>
</dbReference>
<dbReference type="PANTHER" id="PTHR30005">
    <property type="entry name" value="EXOPOLYPHOSPHATASE"/>
    <property type="match status" value="1"/>
</dbReference>
<protein>
    <recommendedName>
        <fullName evidence="2">Ppx/GppA phosphatase N-terminal domain-containing protein</fullName>
    </recommendedName>
</protein>
<dbReference type="Gene3D" id="3.30.420.40">
    <property type="match status" value="1"/>
</dbReference>
<dbReference type="Proteomes" id="UP000054498">
    <property type="component" value="Unassembled WGS sequence"/>
</dbReference>
<sequence length="395" mass="39468">MWGQEWEAALKNGAQPDAGSKSPPWEEALATPHPASASRAEAEQWAAALGSSHLSGPHLVAAIECGSHSTRLLITDGRHDLERITIDTCLGSADASDSTAPAPFGAETLAALASFAPLLRRTGGGGVERVRAVGTAALRAAPPAAAGGFLAAAREALGHPVEVLSGQEEGALAFAGATSSLDPGQPCLLIDLGGRSTELCYGLAGTQQPEWVASMPLGCLSVQRAAGDPSGWTSAAEAALRLHGGAAAARLRAAAAPGPAGGPGTGAGRLLLVATGGTVTSAEALALRLPRYEHARVHMARLGVAQLLAIAEELADKEAQARAMGALPWLTPERAASLGPGCAALAAAALWVERQWDGPEGGGGEGGGSGDAGGVLVVSDRDLLDGLALQLLEGG</sequence>
<evidence type="ECO:0000256" key="1">
    <source>
        <dbReference type="SAM" id="MobiDB-lite"/>
    </source>
</evidence>
<dbReference type="Gene3D" id="3.30.420.150">
    <property type="entry name" value="Exopolyphosphatase. Domain 2"/>
    <property type="match status" value="1"/>
</dbReference>
<evidence type="ECO:0000259" key="2">
    <source>
        <dbReference type="Pfam" id="PF02541"/>
    </source>
</evidence>
<dbReference type="RefSeq" id="XP_013897506.1">
    <property type="nucleotide sequence ID" value="XM_014042052.1"/>
</dbReference>
<dbReference type="KEGG" id="mng:MNEG_9473"/>
<accession>A0A0D2MCD4</accession>
<dbReference type="InterPro" id="IPR003695">
    <property type="entry name" value="Ppx_GppA_N"/>
</dbReference>